<evidence type="ECO:0000256" key="1">
    <source>
        <dbReference type="ARBA" id="ARBA00022763"/>
    </source>
</evidence>
<evidence type="ECO:0000256" key="3">
    <source>
        <dbReference type="ARBA" id="ARBA00023204"/>
    </source>
</evidence>
<keyword evidence="3" id="KW-0234">DNA repair</keyword>
<evidence type="ECO:0000259" key="4">
    <source>
        <dbReference type="Pfam" id="PF03167"/>
    </source>
</evidence>
<keyword evidence="5" id="KW-0326">Glycosidase</keyword>
<name>A0ABM8X186_9BURK</name>
<comment type="caution">
    <text evidence="5">The sequence shown here is derived from an EMBL/GenBank/DDBJ whole genome shotgun (WGS) entry which is preliminary data.</text>
</comment>
<dbReference type="InterPro" id="IPR015637">
    <property type="entry name" value="MUG/TDG"/>
</dbReference>
<dbReference type="PANTHER" id="PTHR12159:SF9">
    <property type="entry name" value="G_T MISMATCH-SPECIFIC THYMINE DNA GLYCOSYLASE"/>
    <property type="match status" value="1"/>
</dbReference>
<sequence length="177" mass="19455">MTGLEDLLRPGLIGVFCGLNPGLRAAATGFHFEGNGNRFWQTMHLAGFTDHRLSPSEGHRLLDYGYGLTTVVSRPTASAAELSTHEYTGSAASLVARLEQFRPAYIAFLGKAAYTSLSHQRTIDWGPQAARLGPSRVWVLPNPSGRNLGFSLLELVEAYRAFRHATEDTQHADQPFR</sequence>
<evidence type="ECO:0000313" key="5">
    <source>
        <dbReference type="EMBL" id="CAG9173635.1"/>
    </source>
</evidence>
<keyword evidence="1" id="KW-0227">DNA damage</keyword>
<evidence type="ECO:0000313" key="6">
    <source>
        <dbReference type="Proteomes" id="UP000706525"/>
    </source>
</evidence>
<dbReference type="Proteomes" id="UP000706525">
    <property type="component" value="Unassembled WGS sequence"/>
</dbReference>
<dbReference type="GO" id="GO:0016798">
    <property type="term" value="F:hydrolase activity, acting on glycosyl bonds"/>
    <property type="evidence" value="ECO:0007669"/>
    <property type="project" value="UniProtKB-KW"/>
</dbReference>
<dbReference type="RefSeq" id="WP_223989346.1">
    <property type="nucleotide sequence ID" value="NZ_CAJZAG010000005.1"/>
</dbReference>
<protein>
    <submittedName>
        <fullName evidence="5">G/U mismatch-specific DNA glycosylase</fullName>
        <ecNumber evidence="5">3.2.2.28</ecNumber>
    </submittedName>
</protein>
<gene>
    <name evidence="5" type="primary">mug</name>
    <name evidence="5" type="ORF">LMG32289_02925</name>
</gene>
<organism evidence="5 6">
    <name type="scientific">Cupriavidus pampae</name>
    <dbReference type="NCBI Taxonomy" id="659251"/>
    <lineage>
        <taxon>Bacteria</taxon>
        <taxon>Pseudomonadati</taxon>
        <taxon>Pseudomonadota</taxon>
        <taxon>Betaproteobacteria</taxon>
        <taxon>Burkholderiales</taxon>
        <taxon>Burkholderiaceae</taxon>
        <taxon>Cupriavidus</taxon>
    </lineage>
</organism>
<dbReference type="SUPFAM" id="SSF52141">
    <property type="entry name" value="Uracil-DNA glycosylase-like"/>
    <property type="match status" value="1"/>
</dbReference>
<reference evidence="5 6" key="1">
    <citation type="submission" date="2021-08" db="EMBL/GenBank/DDBJ databases">
        <authorList>
            <person name="Peeters C."/>
        </authorList>
    </citation>
    <scope>NUCLEOTIDE SEQUENCE [LARGE SCALE GENOMIC DNA]</scope>
    <source>
        <strain evidence="5 6">LMG 32289</strain>
    </source>
</reference>
<dbReference type="NCBIfam" id="NF007570">
    <property type="entry name" value="PRK10201.1"/>
    <property type="match status" value="1"/>
</dbReference>
<dbReference type="EMBL" id="CAJZAG010000005">
    <property type="protein sequence ID" value="CAG9173635.1"/>
    <property type="molecule type" value="Genomic_DNA"/>
</dbReference>
<keyword evidence="6" id="KW-1185">Reference proteome</keyword>
<dbReference type="EC" id="3.2.2.28" evidence="5"/>
<dbReference type="Gene3D" id="3.40.470.10">
    <property type="entry name" value="Uracil-DNA glycosylase-like domain"/>
    <property type="match status" value="1"/>
</dbReference>
<proteinExistence type="predicted"/>
<dbReference type="CDD" id="cd10028">
    <property type="entry name" value="UDG-F2_TDG_MUG"/>
    <property type="match status" value="1"/>
</dbReference>
<keyword evidence="2 5" id="KW-0378">Hydrolase</keyword>
<dbReference type="PANTHER" id="PTHR12159">
    <property type="entry name" value="G/T AND G/U MISMATCH-SPECIFIC DNA GLYCOSYLASE"/>
    <property type="match status" value="1"/>
</dbReference>
<accession>A0ABM8X186</accession>
<dbReference type="InterPro" id="IPR005122">
    <property type="entry name" value="Uracil-DNA_glycosylase-like"/>
</dbReference>
<dbReference type="InterPro" id="IPR036895">
    <property type="entry name" value="Uracil-DNA_glycosylase-like_sf"/>
</dbReference>
<evidence type="ECO:0000256" key="2">
    <source>
        <dbReference type="ARBA" id="ARBA00022801"/>
    </source>
</evidence>
<feature type="domain" description="Uracil-DNA glycosylase-like" evidence="4">
    <location>
        <begin position="15"/>
        <end position="150"/>
    </location>
</feature>
<dbReference type="Pfam" id="PF03167">
    <property type="entry name" value="UDG"/>
    <property type="match status" value="1"/>
</dbReference>